<dbReference type="EMBL" id="BNCO01000003">
    <property type="protein sequence ID" value="GIL46099.1"/>
    <property type="molecule type" value="Genomic_DNA"/>
</dbReference>
<feature type="non-terminal residue" evidence="2">
    <location>
        <position position="400"/>
    </location>
</feature>
<feature type="compositionally biased region" description="Polar residues" evidence="1">
    <location>
        <begin position="355"/>
        <end position="364"/>
    </location>
</feature>
<name>A0A8J4ESK4_9CHLO</name>
<keyword evidence="3" id="KW-1185">Reference proteome</keyword>
<dbReference type="AlphaFoldDB" id="A0A8J4ESK4"/>
<protein>
    <submittedName>
        <fullName evidence="2">Uncharacterized protein</fullName>
    </submittedName>
</protein>
<feature type="compositionally biased region" description="Gly residues" evidence="1">
    <location>
        <begin position="365"/>
        <end position="375"/>
    </location>
</feature>
<evidence type="ECO:0000256" key="1">
    <source>
        <dbReference type="SAM" id="MobiDB-lite"/>
    </source>
</evidence>
<dbReference type="Proteomes" id="UP000747399">
    <property type="component" value="Unassembled WGS sequence"/>
</dbReference>
<evidence type="ECO:0000313" key="3">
    <source>
        <dbReference type="Proteomes" id="UP000747399"/>
    </source>
</evidence>
<comment type="caution">
    <text evidence="2">The sequence shown here is derived from an EMBL/GenBank/DDBJ whole genome shotgun (WGS) entry which is preliminary data.</text>
</comment>
<organism evidence="2 3">
    <name type="scientific">Volvox africanus</name>
    <dbReference type="NCBI Taxonomy" id="51714"/>
    <lineage>
        <taxon>Eukaryota</taxon>
        <taxon>Viridiplantae</taxon>
        <taxon>Chlorophyta</taxon>
        <taxon>core chlorophytes</taxon>
        <taxon>Chlorophyceae</taxon>
        <taxon>CS clade</taxon>
        <taxon>Chlamydomonadales</taxon>
        <taxon>Volvocaceae</taxon>
        <taxon>Volvox</taxon>
    </lineage>
</organism>
<feature type="non-terminal residue" evidence="2">
    <location>
        <position position="1"/>
    </location>
</feature>
<gene>
    <name evidence="2" type="ORF">Vafri_3046</name>
</gene>
<feature type="region of interest" description="Disordered" evidence="1">
    <location>
        <begin position="355"/>
        <end position="381"/>
    </location>
</feature>
<proteinExistence type="predicted"/>
<accession>A0A8J4ESK4</accession>
<evidence type="ECO:0000313" key="2">
    <source>
        <dbReference type="EMBL" id="GIL46099.1"/>
    </source>
</evidence>
<sequence length="400" mass="39385">VSGGAASASAVTGGGNGTASATLIEALRFGSGVAVAACDGGSGTGHNGVALSRIGANAVETLTLKPTGISHDGVTSIAFSRATSNGIGAAPAYNRAGGLQPGERPTAPAATTGPVLEIPMAAASGADTYPSSCTVPQSGLCQNRIAIQSDPQLQPTYKTAAAVAGATSGPARQASQPEVASISSLSRHAAPAPLPALSVPCPQPQPHAQIFGWVLVSETCLPNHTGVMVPDCSCSSASSTVHPPLPQDLAGTASAAAAVSQADINLPFTAREGVVESVADFPGGIGAMALGARSQPLSWYLGLRIGNISPIPVAESASTQGHGSIAAAAFRSVSSVAGHPSLAVPYGGSSNAAGHTELASSSMTEGGGTRGGVGGGRRRQVFGREVSMWRSEPWGTAEAQ</sequence>
<reference evidence="2" key="1">
    <citation type="journal article" date="2021" name="Proc. Natl. Acad. Sci. U.S.A.">
        <title>Three genomes in the algal genus Volvox reveal the fate of a haploid sex-determining region after a transition to homothallism.</title>
        <authorList>
            <person name="Yamamoto K."/>
            <person name="Hamaji T."/>
            <person name="Kawai-Toyooka H."/>
            <person name="Matsuzaki R."/>
            <person name="Takahashi F."/>
            <person name="Nishimura Y."/>
            <person name="Kawachi M."/>
            <person name="Noguchi H."/>
            <person name="Minakuchi Y."/>
            <person name="Umen J.G."/>
            <person name="Toyoda A."/>
            <person name="Nozaki H."/>
        </authorList>
    </citation>
    <scope>NUCLEOTIDE SEQUENCE</scope>
    <source>
        <strain evidence="2">NIES-3780</strain>
    </source>
</reference>